<dbReference type="Proteomes" id="UP000660262">
    <property type="component" value="Unassembled WGS sequence"/>
</dbReference>
<evidence type="ECO:0000256" key="4">
    <source>
        <dbReference type="SAM" id="MobiDB-lite"/>
    </source>
</evidence>
<name>A0A7R9XNR4_9CHLO</name>
<dbReference type="OrthoDB" id="25649at2759"/>
<dbReference type="AlphaFoldDB" id="A0A7R9XNR4"/>
<dbReference type="GO" id="GO:0005840">
    <property type="term" value="C:ribosome"/>
    <property type="evidence" value="ECO:0007669"/>
    <property type="project" value="UniProtKB-KW"/>
</dbReference>
<organism evidence="5">
    <name type="scientific">Pycnococcus provasolii</name>
    <dbReference type="NCBI Taxonomy" id="41880"/>
    <lineage>
        <taxon>Eukaryota</taxon>
        <taxon>Viridiplantae</taxon>
        <taxon>Chlorophyta</taxon>
        <taxon>Pseudoscourfieldiophyceae</taxon>
        <taxon>Pseudoscourfieldiales</taxon>
        <taxon>Pycnococcaceae</taxon>
        <taxon>Pycnococcus</taxon>
    </lineage>
</organism>
<evidence type="ECO:0000256" key="2">
    <source>
        <dbReference type="ARBA" id="ARBA00022980"/>
    </source>
</evidence>
<protein>
    <submittedName>
        <fullName evidence="6">60S ribosomal protein L36</fullName>
    </submittedName>
</protein>
<keyword evidence="2 6" id="KW-0689">Ribosomal protein</keyword>
<evidence type="ECO:0000313" key="6">
    <source>
        <dbReference type="EMBL" id="GHP04447.1"/>
    </source>
</evidence>
<evidence type="ECO:0000256" key="1">
    <source>
        <dbReference type="ARBA" id="ARBA00006509"/>
    </source>
</evidence>
<accession>A0A7R9XNR4</accession>
<dbReference type="EMBL" id="HBDW01000479">
    <property type="protein sequence ID" value="CAD8216880.1"/>
    <property type="molecule type" value="Transcribed_RNA"/>
</dbReference>
<keyword evidence="7" id="KW-1185">Reference proteome</keyword>
<reference evidence="6" key="1">
    <citation type="submission" date="2020-10" db="EMBL/GenBank/DDBJ databases">
        <title>Unveiling of a novel bifunctional photoreceptor, Dualchrome1, isolated from a cosmopolitan green alga.</title>
        <authorList>
            <person name="Suzuki S."/>
            <person name="Kawachi M."/>
        </authorList>
    </citation>
    <scope>NUCLEOTIDE SEQUENCE</scope>
    <source>
        <strain evidence="6">NIES 2893</strain>
    </source>
</reference>
<comment type="similarity">
    <text evidence="1">Belongs to the eukaryotic ribosomal protein eL36 family.</text>
</comment>
<dbReference type="GO" id="GO:1990904">
    <property type="term" value="C:ribonucleoprotein complex"/>
    <property type="evidence" value="ECO:0007669"/>
    <property type="project" value="UniProtKB-KW"/>
</dbReference>
<evidence type="ECO:0000313" key="5">
    <source>
        <dbReference type="EMBL" id="CAD8216880.1"/>
    </source>
</evidence>
<dbReference type="GO" id="GO:0003735">
    <property type="term" value="F:structural constituent of ribosome"/>
    <property type="evidence" value="ECO:0007669"/>
    <property type="project" value="InterPro"/>
</dbReference>
<reference evidence="5" key="2">
    <citation type="submission" date="2021-01" db="EMBL/GenBank/DDBJ databases">
        <authorList>
            <person name="Corre E."/>
            <person name="Pelletier E."/>
            <person name="Niang G."/>
            <person name="Scheremetjew M."/>
            <person name="Finn R."/>
            <person name="Kale V."/>
            <person name="Holt S."/>
            <person name="Cochrane G."/>
            <person name="Meng A."/>
            <person name="Brown T."/>
            <person name="Cohen L."/>
        </authorList>
    </citation>
    <scope>NUCLEOTIDE SEQUENCE</scope>
    <source>
        <strain evidence="5">RCC251</strain>
    </source>
</reference>
<evidence type="ECO:0000313" key="7">
    <source>
        <dbReference type="Proteomes" id="UP000660262"/>
    </source>
</evidence>
<dbReference type="Pfam" id="PF01158">
    <property type="entry name" value="Ribosomal_L36e"/>
    <property type="match status" value="1"/>
</dbReference>
<keyword evidence="3" id="KW-0687">Ribonucleoprotein</keyword>
<dbReference type="GO" id="GO:0006412">
    <property type="term" value="P:translation"/>
    <property type="evidence" value="ECO:0007669"/>
    <property type="project" value="InterPro"/>
</dbReference>
<dbReference type="FunFam" id="1.10.10.1760:FF:000001">
    <property type="entry name" value="60S ribosomal protein L36"/>
    <property type="match status" value="1"/>
</dbReference>
<gene>
    <name evidence="5" type="ORF">PPRO1472_LOCUS320</name>
    <name evidence="6" type="ORF">PPROV_000320100</name>
</gene>
<dbReference type="InterPro" id="IPR000509">
    <property type="entry name" value="Ribosomal_eL36"/>
</dbReference>
<evidence type="ECO:0000256" key="3">
    <source>
        <dbReference type="ARBA" id="ARBA00023274"/>
    </source>
</evidence>
<feature type="compositionally biased region" description="Basic residues" evidence="4">
    <location>
        <begin position="24"/>
        <end position="37"/>
    </location>
</feature>
<sequence length="100" mass="11371">MAASGMMEGMEKGHVVTKLEGVHKKAPSRRRGHLGKRTKFVRELVQEVMGLAPYQKRIQELLKVGRDKRALKLAKKKLGTHGRAKRCRENMAALLRKARK</sequence>
<dbReference type="PANTHER" id="PTHR10114">
    <property type="entry name" value="60S RIBOSOMAL PROTEIN L36"/>
    <property type="match status" value="1"/>
</dbReference>
<dbReference type="Gene3D" id="1.10.10.1760">
    <property type="entry name" value="60S ribosomal protein L36"/>
    <property type="match status" value="1"/>
</dbReference>
<dbReference type="EMBL" id="BNJQ01000007">
    <property type="protein sequence ID" value="GHP04447.1"/>
    <property type="molecule type" value="Genomic_DNA"/>
</dbReference>
<proteinExistence type="inferred from homology"/>
<feature type="region of interest" description="Disordered" evidence="4">
    <location>
        <begin position="1"/>
        <end position="37"/>
    </location>
</feature>
<dbReference type="InterPro" id="IPR038097">
    <property type="entry name" value="Ribosomal_eL36_sf"/>
</dbReference>